<dbReference type="Gene3D" id="2.60.40.10">
    <property type="entry name" value="Immunoglobulins"/>
    <property type="match status" value="1"/>
</dbReference>
<keyword evidence="8" id="KW-0106">Calcium</keyword>
<comment type="similarity">
    <text evidence="3 11">Belongs to the glycosyl hydrolase 13 family.</text>
</comment>
<keyword evidence="7" id="KW-0378">Hydrolase</keyword>
<evidence type="ECO:0000256" key="10">
    <source>
        <dbReference type="ARBA" id="ARBA00023295"/>
    </source>
</evidence>
<evidence type="ECO:0000259" key="14">
    <source>
        <dbReference type="SMART" id="SM00632"/>
    </source>
</evidence>
<dbReference type="InterPro" id="IPR013780">
    <property type="entry name" value="Glyco_hydro_b"/>
</dbReference>
<gene>
    <name evidence="16" type="ORF">DW172_10865</name>
</gene>
<keyword evidence="12" id="KW-0732">Signal</keyword>
<evidence type="ECO:0000256" key="8">
    <source>
        <dbReference type="ARBA" id="ARBA00022837"/>
    </source>
</evidence>
<dbReference type="Gene3D" id="2.60.40.1180">
    <property type="entry name" value="Golgi alpha-mannosidase II"/>
    <property type="match status" value="1"/>
</dbReference>
<evidence type="ECO:0000256" key="4">
    <source>
        <dbReference type="ARBA" id="ARBA00012595"/>
    </source>
</evidence>
<dbReference type="SUPFAM" id="SSF51011">
    <property type="entry name" value="Glycosyl hydrolase domain"/>
    <property type="match status" value="1"/>
</dbReference>
<accession>A0A414ZK49</accession>
<dbReference type="GO" id="GO:0004556">
    <property type="term" value="F:alpha-amylase activity"/>
    <property type="evidence" value="ECO:0007669"/>
    <property type="project" value="UniProtKB-EC"/>
</dbReference>
<feature type="domain" description="Alpha-amylase C-terminal" evidence="14">
    <location>
        <begin position="437"/>
        <end position="512"/>
    </location>
</feature>
<dbReference type="SUPFAM" id="SSF51445">
    <property type="entry name" value="(Trans)glycosidases"/>
    <property type="match status" value="1"/>
</dbReference>
<comment type="caution">
    <text evidence="16">The sequence shown here is derived from an EMBL/GenBank/DDBJ whole genome shotgun (WGS) entry which is preliminary data.</text>
</comment>
<dbReference type="PANTHER" id="PTHR43447">
    <property type="entry name" value="ALPHA-AMYLASE"/>
    <property type="match status" value="1"/>
</dbReference>
<dbReference type="InterPro" id="IPR031965">
    <property type="entry name" value="CBM26"/>
</dbReference>
<dbReference type="InterPro" id="IPR017853">
    <property type="entry name" value="GH"/>
</dbReference>
<evidence type="ECO:0000256" key="3">
    <source>
        <dbReference type="ARBA" id="ARBA00008061"/>
    </source>
</evidence>
<dbReference type="InterPro" id="IPR022409">
    <property type="entry name" value="PKD/Chitinase_dom"/>
</dbReference>
<dbReference type="Gene3D" id="3.20.20.80">
    <property type="entry name" value="Glycosidases"/>
    <property type="match status" value="1"/>
</dbReference>
<dbReference type="EC" id="3.2.1.1" evidence="4"/>
<dbReference type="InterPro" id="IPR013783">
    <property type="entry name" value="Ig-like_fold"/>
</dbReference>
<evidence type="ECO:0000256" key="7">
    <source>
        <dbReference type="ARBA" id="ARBA00022801"/>
    </source>
</evidence>
<proteinExistence type="inferred from homology"/>
<name>A0A414ZK49_9FIRM</name>
<dbReference type="InterPro" id="IPR031319">
    <property type="entry name" value="A-amylase_C"/>
</dbReference>
<reference evidence="16 17" key="1">
    <citation type="submission" date="2018-08" db="EMBL/GenBank/DDBJ databases">
        <title>A genome reference for cultivated species of the human gut microbiota.</title>
        <authorList>
            <person name="Zou Y."/>
            <person name="Xue W."/>
            <person name="Luo G."/>
        </authorList>
    </citation>
    <scope>NUCLEOTIDE SEQUENCE [LARGE SCALE GENOMIC DNA]</scope>
    <source>
        <strain evidence="16 17">AM16-11</strain>
    </source>
</reference>
<dbReference type="EMBL" id="QRKN01000009">
    <property type="protein sequence ID" value="RHI20550.1"/>
    <property type="molecule type" value="Genomic_DNA"/>
</dbReference>
<dbReference type="InterPro" id="IPR006046">
    <property type="entry name" value="Alpha_amylase"/>
</dbReference>
<protein>
    <recommendedName>
        <fullName evidence="5">Alpha-amylase</fullName>
        <ecNumber evidence="4">3.2.1.1</ecNumber>
    </recommendedName>
</protein>
<dbReference type="AlphaFoldDB" id="A0A414ZK49"/>
<feature type="domain" description="PKD/Chitinase" evidence="13">
    <location>
        <begin position="897"/>
        <end position="1006"/>
    </location>
</feature>
<evidence type="ECO:0000259" key="13">
    <source>
        <dbReference type="SMART" id="SM00089"/>
    </source>
</evidence>
<feature type="domain" description="Glycosyl hydrolase family 13 catalytic" evidence="15">
    <location>
        <begin position="66"/>
        <end position="427"/>
    </location>
</feature>
<evidence type="ECO:0000256" key="2">
    <source>
        <dbReference type="ARBA" id="ARBA00001913"/>
    </source>
</evidence>
<comment type="catalytic activity">
    <reaction evidence="1">
        <text>Endohydrolysis of (1-&gt;4)-alpha-D-glucosidic linkages in polysaccharides containing three or more (1-&gt;4)-alpha-linked D-glucose units.</text>
        <dbReference type="EC" id="3.2.1.1"/>
    </reaction>
</comment>
<dbReference type="SMART" id="SM00632">
    <property type="entry name" value="Aamy_C"/>
    <property type="match status" value="1"/>
</dbReference>
<dbReference type="Proteomes" id="UP000285865">
    <property type="component" value="Unassembled WGS sequence"/>
</dbReference>
<dbReference type="RefSeq" id="WP_118257816.1">
    <property type="nucleotide sequence ID" value="NZ_QRKN01000009.1"/>
</dbReference>
<evidence type="ECO:0000256" key="5">
    <source>
        <dbReference type="ARBA" id="ARBA00017303"/>
    </source>
</evidence>
<keyword evidence="10" id="KW-0326">Glycosidase</keyword>
<evidence type="ECO:0000259" key="15">
    <source>
        <dbReference type="SMART" id="SM00642"/>
    </source>
</evidence>
<dbReference type="GO" id="GO:0046872">
    <property type="term" value="F:metal ion binding"/>
    <property type="evidence" value="ECO:0007669"/>
    <property type="project" value="UniProtKB-KW"/>
</dbReference>
<dbReference type="Pfam" id="PF00128">
    <property type="entry name" value="Alpha-amylase"/>
    <property type="match status" value="1"/>
</dbReference>
<dbReference type="SMART" id="SM00089">
    <property type="entry name" value="PKD"/>
    <property type="match status" value="3"/>
</dbReference>
<evidence type="ECO:0000256" key="6">
    <source>
        <dbReference type="ARBA" id="ARBA00022723"/>
    </source>
</evidence>
<dbReference type="SMART" id="SM00642">
    <property type="entry name" value="Aamy"/>
    <property type="match status" value="1"/>
</dbReference>
<feature type="domain" description="PKD/Chitinase" evidence="13">
    <location>
        <begin position="706"/>
        <end position="795"/>
    </location>
</feature>
<feature type="signal peptide" evidence="12">
    <location>
        <begin position="1"/>
        <end position="24"/>
    </location>
</feature>
<dbReference type="InterPro" id="IPR006047">
    <property type="entry name" value="GH13_cat_dom"/>
</dbReference>
<dbReference type="Pfam" id="PF16738">
    <property type="entry name" value="CBM26"/>
    <property type="match status" value="1"/>
</dbReference>
<feature type="chain" id="PRO_5038393134" description="Alpha-amylase" evidence="12">
    <location>
        <begin position="25"/>
        <end position="1079"/>
    </location>
</feature>
<keyword evidence="9" id="KW-0119">Carbohydrate metabolism</keyword>
<comment type="cofactor">
    <cofactor evidence="2">
        <name>Ca(2+)</name>
        <dbReference type="ChEBI" id="CHEBI:29108"/>
    </cofactor>
</comment>
<keyword evidence="6" id="KW-0479">Metal-binding</keyword>
<evidence type="ECO:0000256" key="9">
    <source>
        <dbReference type="ARBA" id="ARBA00023277"/>
    </source>
</evidence>
<evidence type="ECO:0000256" key="12">
    <source>
        <dbReference type="SAM" id="SignalP"/>
    </source>
</evidence>
<dbReference type="CDD" id="cd11315">
    <property type="entry name" value="AmyAc_bac1_AmyA"/>
    <property type="match status" value="1"/>
</dbReference>
<sequence length="1079" mass="117877">MKKRTTYLLKRLAAACLAFGVAFTGMPASSLYPITQVQAAETASESTLATASQAAKYGLADDIQDGAILHAWCWSFNTIKENMKDIAAAGFTTVQTSPANECKDTYSNMKLMGNDEVNGTDGCWWWQYQPTDWKIGNYQLGTRDDFKAMCAEADKYGIKVIVDVIPNHTTPDLAKVSDNLYNAVGGKDNLYHANGFKEITQWGNRYECTTGQMGGLPDVNTENPDFQAYFLKYLNDLIACGADGFRYDTAKHIGVPSDPLDKKSTRNNFWPVVTGEESANGVTLSDKNVFTYGEVLQGDNVPESEYAKYMRMTASSYGESLRGAVTGNSFDVDTISNWRHASPGRLVTWVESHDTYCNAGVSSRMTDEQLRLAWAVIAARKDGTPLFYSRPDGSNGASGNRWGNNVLGAKGNNEFKSTEVREVNLFRNAMAGKSEYLRNPGKDSQILQIDRGTEGTVIINLKEESVNINSDTKMNDGTYKDQVSGRTFTVSNGKISGTLDKRKVAVIYNKDQESVGISSTTGSNSFSTDTLDVKLSAKNVQNATYTTSEGASGSYTDGEIIAVGAKSQIGDTITVTVKGTGTKGEVTDSAEFKKTEKDPYLKYIDGSYDVYIKKPDGWGDKINCYAYVDKDTNNGKWPGVEMKYLGEGVYAYNLPDDFKTASVIFNDGVSQYPAAQQVGLEFTKGQSMAYINGSWTKVEKKADDIKITFSADTVSAKVGSEVKLTAQASGGSGNYTYKFIISDNSGNWYKIRDYARSNTCTWRPGAAGNKTLYVDVKDSAGAYQRAALPIEVKKVNEKLSVKLAVSPSGTAKVGSEVKLTAQASGGSGNYTYKFILSDNNGNWYKIRDYARSNTCTWRPGAAGSKTLYVDVKDSEGAYQRVELPIQVTKQTEKLSVKLAASPSGTAKVGSEVKLTAQASGGSGNYTYKFILSDNNGNWYKIRDYAKSNTCTWRPGAVGNKTLYVDVKDSAGAYQRVELPIQVTKQAEKLSVKLTASPSKTVKVGSEVKLTAQATGGSGSYLFDFLVCSPDNNWYRLRDYEKTGTYLWVPKTVGNTMLYVDAVDSEGNYRRESLSILVTK</sequence>
<organism evidence="16 17">
    <name type="scientific">Agathobacter rectalis</name>
    <dbReference type="NCBI Taxonomy" id="39491"/>
    <lineage>
        <taxon>Bacteria</taxon>
        <taxon>Bacillati</taxon>
        <taxon>Bacillota</taxon>
        <taxon>Clostridia</taxon>
        <taxon>Lachnospirales</taxon>
        <taxon>Lachnospiraceae</taxon>
        <taxon>Agathobacter</taxon>
    </lineage>
</organism>
<evidence type="ECO:0000256" key="1">
    <source>
        <dbReference type="ARBA" id="ARBA00000548"/>
    </source>
</evidence>
<evidence type="ECO:0000256" key="11">
    <source>
        <dbReference type="RuleBase" id="RU003615"/>
    </source>
</evidence>
<evidence type="ECO:0000313" key="17">
    <source>
        <dbReference type="Proteomes" id="UP000285865"/>
    </source>
</evidence>
<evidence type="ECO:0000313" key="16">
    <source>
        <dbReference type="EMBL" id="RHI20550.1"/>
    </source>
</evidence>
<dbReference type="PRINTS" id="PR00110">
    <property type="entry name" value="ALPHAAMYLASE"/>
</dbReference>
<dbReference type="GO" id="GO:0005975">
    <property type="term" value="P:carbohydrate metabolic process"/>
    <property type="evidence" value="ECO:0007669"/>
    <property type="project" value="InterPro"/>
</dbReference>
<feature type="domain" description="PKD/Chitinase" evidence="13">
    <location>
        <begin position="802"/>
        <end position="888"/>
    </location>
</feature>